<dbReference type="Pfam" id="PF06742">
    <property type="entry name" value="DUF1214"/>
    <property type="match status" value="1"/>
</dbReference>
<organism evidence="3 4">
    <name type="scientific">Comamonas suwonensis</name>
    <dbReference type="NCBI Taxonomy" id="2606214"/>
    <lineage>
        <taxon>Bacteria</taxon>
        <taxon>Pseudomonadati</taxon>
        <taxon>Pseudomonadota</taxon>
        <taxon>Betaproteobacteria</taxon>
        <taxon>Burkholderiales</taxon>
        <taxon>Comamonadaceae</taxon>
        <taxon>Comamonas</taxon>
    </lineage>
</organism>
<feature type="domain" description="DUF1254" evidence="2">
    <location>
        <begin position="97"/>
        <end position="225"/>
    </location>
</feature>
<evidence type="ECO:0000259" key="1">
    <source>
        <dbReference type="Pfam" id="PF06742"/>
    </source>
</evidence>
<sequence>MNSAVFYDQVFAKKEEANKSKLAARMRKFNAILVSSFSVFLTQALIPSTALGAVKEKGVDAALIEEAYNYIYPSYALSTFRWNALNETGGRTSTKLNQFVHQRSMTTPADTWAASPLVDCLYSTAWLDLSAGPVIIETPDTGDRYYVLTLIDYFSGTFNYAGARTTGTAAQKYMVVAPDWQGTVPEGVKLVRSPTKDVYINLRVAIDGVADQAAANAVQDGFLLKQPEGGVSSRPASIKPIPESIENYFVMVNQALAFNPAPDRDKEVMSRLRTVGICGADCKWENLSESVRDAWRANFKRLTHQFDQALNRPTTGSPNWINYARPGSKMGTAERSDFSMRAREISRGLAMLGLSTDEASYSAAGYGTDGQALVGSKKYKLHIPAGGIPAKVFWSVTLYEFKDDSQFLTPNPINRHLVSSKTRDFVRNADGSMDVWVQSTPPEGEKISNWLPSPANGERFWFIARSYGPKPEVKDGTFSLPYVETLQ</sequence>
<keyword evidence="4" id="KW-1185">Reference proteome</keyword>
<dbReference type="Gene3D" id="2.60.120.600">
    <property type="entry name" value="Domain of unknown function DUF1214, C-terminal domain"/>
    <property type="match status" value="1"/>
</dbReference>
<accession>A0A843B7B8</accession>
<evidence type="ECO:0000313" key="4">
    <source>
        <dbReference type="Proteomes" id="UP000530032"/>
    </source>
</evidence>
<dbReference type="Pfam" id="PF06863">
    <property type="entry name" value="DUF1254"/>
    <property type="match status" value="1"/>
</dbReference>
<feature type="domain" description="DUF1214" evidence="1">
    <location>
        <begin position="358"/>
        <end position="470"/>
    </location>
</feature>
<comment type="caution">
    <text evidence="3">The sequence shown here is derived from an EMBL/GenBank/DDBJ whole genome shotgun (WGS) entry which is preliminary data.</text>
</comment>
<dbReference type="InterPro" id="IPR037050">
    <property type="entry name" value="DUF1254_sf"/>
</dbReference>
<dbReference type="EMBL" id="JABBCQ020000010">
    <property type="protein sequence ID" value="MBI1625425.1"/>
    <property type="molecule type" value="Genomic_DNA"/>
</dbReference>
<dbReference type="InterPro" id="IPR037049">
    <property type="entry name" value="DUF1214_C_sf"/>
</dbReference>
<dbReference type="Proteomes" id="UP000530032">
    <property type="component" value="Unassembled WGS sequence"/>
</dbReference>
<proteinExistence type="predicted"/>
<evidence type="ECO:0000313" key="3">
    <source>
        <dbReference type="EMBL" id="MBI1625425.1"/>
    </source>
</evidence>
<reference evidence="3" key="1">
    <citation type="submission" date="2020-12" db="EMBL/GenBank/DDBJ databases">
        <title>Comamonas sp. nov., isolated from stream water.</title>
        <authorList>
            <person name="Park K.-H."/>
        </authorList>
    </citation>
    <scope>NUCLEOTIDE SEQUENCE</scope>
    <source>
        <strain evidence="3">EJ-4</strain>
    </source>
</reference>
<dbReference type="PANTHER" id="PTHR36509:SF2">
    <property type="entry name" value="BLL3101 PROTEIN"/>
    <property type="match status" value="1"/>
</dbReference>
<dbReference type="RefSeq" id="WP_198460585.1">
    <property type="nucleotide sequence ID" value="NZ_JABBCQ020000010.1"/>
</dbReference>
<name>A0A843B7B8_9BURK</name>
<protein>
    <submittedName>
        <fullName evidence="3">DUF1254 domain-containing protein</fullName>
    </submittedName>
</protein>
<dbReference type="Gene3D" id="2.60.40.1610">
    <property type="entry name" value="Domain of unknown function DUF1254"/>
    <property type="match status" value="1"/>
</dbReference>
<dbReference type="InterPro" id="IPR010621">
    <property type="entry name" value="DUF1214"/>
</dbReference>
<dbReference type="InterPro" id="IPR010679">
    <property type="entry name" value="DUF1254"/>
</dbReference>
<dbReference type="AlphaFoldDB" id="A0A843B7B8"/>
<dbReference type="PANTHER" id="PTHR36509">
    <property type="entry name" value="BLL3101 PROTEIN"/>
    <property type="match status" value="1"/>
</dbReference>
<gene>
    <name evidence="3" type="ORF">HF327_013050</name>
</gene>
<evidence type="ECO:0000259" key="2">
    <source>
        <dbReference type="Pfam" id="PF06863"/>
    </source>
</evidence>
<dbReference type="SUPFAM" id="SSF160935">
    <property type="entry name" value="VPA0735-like"/>
    <property type="match status" value="1"/>
</dbReference>